<feature type="signal peptide" evidence="1">
    <location>
        <begin position="1"/>
        <end position="35"/>
    </location>
</feature>
<dbReference type="Proteomes" id="UP000034034">
    <property type="component" value="Chromosome"/>
</dbReference>
<dbReference type="EMBL" id="CP009922">
    <property type="protein sequence ID" value="AKG43986.1"/>
    <property type="molecule type" value="Genomic_DNA"/>
</dbReference>
<dbReference type="STRING" id="408015.SXIM_26020"/>
<accession>A0A0F7CP38</accession>
<dbReference type="KEGG" id="sxi:SXIM_26020"/>
<reference evidence="2" key="1">
    <citation type="submission" date="2019-08" db="EMBL/GenBank/DDBJ databases">
        <title>Complete genome sequence of a mangrove-derived Streptomyces xiamenensis.</title>
        <authorList>
            <person name="Xu J."/>
        </authorList>
    </citation>
    <scope>NUCLEOTIDE SEQUENCE</scope>
    <source>
        <strain evidence="2">318</strain>
    </source>
</reference>
<gene>
    <name evidence="2" type="ORF">SXIM_26020</name>
</gene>
<evidence type="ECO:0000256" key="1">
    <source>
        <dbReference type="SAM" id="SignalP"/>
    </source>
</evidence>
<dbReference type="PATRIC" id="fig|408015.6.peg.2642"/>
<evidence type="ECO:0000313" key="3">
    <source>
        <dbReference type="Proteomes" id="UP000034034"/>
    </source>
</evidence>
<name>A0A0F7CP38_9ACTN</name>
<keyword evidence="3" id="KW-1185">Reference proteome</keyword>
<organism evidence="2 3">
    <name type="scientific">Streptomyces xiamenensis</name>
    <dbReference type="NCBI Taxonomy" id="408015"/>
    <lineage>
        <taxon>Bacteria</taxon>
        <taxon>Bacillati</taxon>
        <taxon>Actinomycetota</taxon>
        <taxon>Actinomycetes</taxon>
        <taxon>Kitasatosporales</taxon>
        <taxon>Streptomycetaceae</taxon>
        <taxon>Streptomyces</taxon>
    </lineage>
</organism>
<keyword evidence="1" id="KW-0732">Signal</keyword>
<dbReference type="AlphaFoldDB" id="A0A0F7CP38"/>
<dbReference type="HOGENOM" id="CLU_679575_0_0_11"/>
<evidence type="ECO:0000313" key="2">
    <source>
        <dbReference type="EMBL" id="AKG43986.1"/>
    </source>
</evidence>
<dbReference type="RefSeq" id="WP_030732392.1">
    <property type="nucleotide sequence ID" value="NZ_CP009922.3"/>
</dbReference>
<sequence>MEKIVKRSWRRRAALTAAIATVAAATTMGAASVSAASEQGTAPATGQEIVEALTGLLPEGTEITESFGEGYQDSEYPYAYVEATDNTGGATTIDVGVHRSTGDWREYAGCPEDIDEGDAEDGFLGDCVETELSDGRLLSVNTWEYETDGTGEGEDGEAYHAIGWDVWLEGPGSPDFANESGRSVYLSQYKDLTEVADAGAYVPVLDEAQLAEAAQSQVWQDLLAALDAEYGEPVEEEWEGPDGPQIPAAQLQDTFRSLAPEGIEVTPVEAGEEEVDYASLLVDDGRGAVLVDIFAFGPWDEEGFDEGIDFDAAADEEFGPQCEHTILDNGDELNVCAWAPSDDDPLGLWSATVYYADGSSLDITQYNVADWDSDPTRADAPLSVDQLADIATDSAWQDLFGASAV</sequence>
<feature type="chain" id="PRO_5002513995" evidence="1">
    <location>
        <begin position="36"/>
        <end position="405"/>
    </location>
</feature>
<protein>
    <submittedName>
        <fullName evidence="2">Uncharacterized protein</fullName>
    </submittedName>
</protein>
<proteinExistence type="predicted"/>